<feature type="region of interest" description="Disordered" evidence="1">
    <location>
        <begin position="69"/>
        <end position="89"/>
    </location>
</feature>
<dbReference type="Proteomes" id="UP001420932">
    <property type="component" value="Unassembled WGS sequence"/>
</dbReference>
<evidence type="ECO:0000256" key="1">
    <source>
        <dbReference type="SAM" id="MobiDB-lite"/>
    </source>
</evidence>
<dbReference type="AlphaFoldDB" id="A0AAP0KE64"/>
<protein>
    <submittedName>
        <fullName evidence="2">Uncharacterized protein</fullName>
    </submittedName>
</protein>
<proteinExistence type="predicted"/>
<sequence length="277" mass="30286">MTIAPSPNSGGGTIAATRAEGRVSYGHIGGEFAPDRPVWRLDVGDRTEVRKVSLKKTANVPVVIEVEEEDEKMSVGERSETPNGNNSQGSQRLLLAKYVLVVPPYDTLPRDDAGKVMAEVEISTNREGPEALIREHDEVEEIQGHLPILNNGWPGMAMVHAFIGEVERNEGTVACSNFDVALCCASHQSQVRAHLFGWCNQFHLEMAQLDNESAKGPSWVEAQGAGEVEEELQARGEEPLIDVDEGNEGADSLAEEYLSQSDDLRSQPRVGWATLWV</sequence>
<comment type="caution">
    <text evidence="2">The sequence shown here is derived from an EMBL/GenBank/DDBJ whole genome shotgun (WGS) entry which is preliminary data.</text>
</comment>
<reference evidence="2 3" key="1">
    <citation type="submission" date="2024-01" db="EMBL/GenBank/DDBJ databases">
        <title>Genome assemblies of Stephania.</title>
        <authorList>
            <person name="Yang L."/>
        </authorList>
    </citation>
    <scope>NUCLEOTIDE SEQUENCE [LARGE SCALE GENOMIC DNA]</scope>
    <source>
        <strain evidence="2">YNDBR</strain>
        <tissue evidence="2">Leaf</tissue>
    </source>
</reference>
<gene>
    <name evidence="2" type="ORF">Syun_009305</name>
</gene>
<keyword evidence="3" id="KW-1185">Reference proteome</keyword>
<evidence type="ECO:0000313" key="3">
    <source>
        <dbReference type="Proteomes" id="UP001420932"/>
    </source>
</evidence>
<evidence type="ECO:0000313" key="2">
    <source>
        <dbReference type="EMBL" id="KAK9150996.1"/>
    </source>
</evidence>
<organism evidence="2 3">
    <name type="scientific">Stephania yunnanensis</name>
    <dbReference type="NCBI Taxonomy" id="152371"/>
    <lineage>
        <taxon>Eukaryota</taxon>
        <taxon>Viridiplantae</taxon>
        <taxon>Streptophyta</taxon>
        <taxon>Embryophyta</taxon>
        <taxon>Tracheophyta</taxon>
        <taxon>Spermatophyta</taxon>
        <taxon>Magnoliopsida</taxon>
        <taxon>Ranunculales</taxon>
        <taxon>Menispermaceae</taxon>
        <taxon>Menispermoideae</taxon>
        <taxon>Cissampelideae</taxon>
        <taxon>Stephania</taxon>
    </lineage>
</organism>
<name>A0AAP0KE64_9MAGN</name>
<dbReference type="EMBL" id="JBBNAF010000004">
    <property type="protein sequence ID" value="KAK9150996.1"/>
    <property type="molecule type" value="Genomic_DNA"/>
</dbReference>
<accession>A0AAP0KE64</accession>